<evidence type="ECO:0000256" key="4">
    <source>
        <dbReference type="ARBA" id="ARBA00023163"/>
    </source>
</evidence>
<evidence type="ECO:0000259" key="5">
    <source>
        <dbReference type="PROSITE" id="PS50931"/>
    </source>
</evidence>
<accession>A0A9D9DEA1</accession>
<keyword evidence="4" id="KW-0804">Transcription</keyword>
<dbReference type="GO" id="GO:0005829">
    <property type="term" value="C:cytosol"/>
    <property type="evidence" value="ECO:0007669"/>
    <property type="project" value="TreeGrafter"/>
</dbReference>
<dbReference type="AlphaFoldDB" id="A0A9D9DEA1"/>
<evidence type="ECO:0000256" key="1">
    <source>
        <dbReference type="ARBA" id="ARBA00009437"/>
    </source>
</evidence>
<dbReference type="PRINTS" id="PR00039">
    <property type="entry name" value="HTHLYSR"/>
</dbReference>
<dbReference type="EMBL" id="JADINH010000174">
    <property type="protein sequence ID" value="MBO8416472.1"/>
    <property type="molecule type" value="Genomic_DNA"/>
</dbReference>
<protein>
    <submittedName>
        <fullName evidence="6">LysR family transcriptional regulator</fullName>
    </submittedName>
</protein>
<dbReference type="InterPro" id="IPR036388">
    <property type="entry name" value="WH-like_DNA-bd_sf"/>
</dbReference>
<dbReference type="PANTHER" id="PTHR30419">
    <property type="entry name" value="HTH-TYPE TRANSCRIPTIONAL REGULATOR YBHD"/>
    <property type="match status" value="1"/>
</dbReference>
<dbReference type="PROSITE" id="PS50931">
    <property type="entry name" value="HTH_LYSR"/>
    <property type="match status" value="1"/>
</dbReference>
<dbReference type="Pfam" id="PF03466">
    <property type="entry name" value="LysR_substrate"/>
    <property type="match status" value="1"/>
</dbReference>
<dbReference type="Gene3D" id="1.10.10.10">
    <property type="entry name" value="Winged helix-like DNA-binding domain superfamily/Winged helix DNA-binding domain"/>
    <property type="match status" value="1"/>
</dbReference>
<keyword evidence="3" id="KW-0238">DNA-binding</keyword>
<dbReference type="SUPFAM" id="SSF46785">
    <property type="entry name" value="Winged helix' DNA-binding domain"/>
    <property type="match status" value="1"/>
</dbReference>
<comment type="similarity">
    <text evidence="1">Belongs to the LysR transcriptional regulatory family.</text>
</comment>
<organism evidence="6 7">
    <name type="scientific">Candidatus Avisuccinivibrio stercorigallinarum</name>
    <dbReference type="NCBI Taxonomy" id="2840704"/>
    <lineage>
        <taxon>Bacteria</taxon>
        <taxon>Pseudomonadati</taxon>
        <taxon>Pseudomonadota</taxon>
        <taxon>Gammaproteobacteria</taxon>
        <taxon>Aeromonadales</taxon>
        <taxon>Succinivibrionaceae</taxon>
        <taxon>Succinivibrionaceae incertae sedis</taxon>
        <taxon>Candidatus Avisuccinivibrio</taxon>
    </lineage>
</organism>
<dbReference type="CDD" id="cd05466">
    <property type="entry name" value="PBP2_LTTR_substrate"/>
    <property type="match status" value="1"/>
</dbReference>
<proteinExistence type="inferred from homology"/>
<comment type="caution">
    <text evidence="6">The sequence shown here is derived from an EMBL/GenBank/DDBJ whole genome shotgun (WGS) entry which is preliminary data.</text>
</comment>
<evidence type="ECO:0000256" key="2">
    <source>
        <dbReference type="ARBA" id="ARBA00023015"/>
    </source>
</evidence>
<evidence type="ECO:0000256" key="3">
    <source>
        <dbReference type="ARBA" id="ARBA00023125"/>
    </source>
</evidence>
<dbReference type="InterPro" id="IPR050950">
    <property type="entry name" value="HTH-type_LysR_regulators"/>
</dbReference>
<feature type="domain" description="HTH lysR-type" evidence="5">
    <location>
        <begin position="12"/>
        <end position="63"/>
    </location>
</feature>
<evidence type="ECO:0000313" key="6">
    <source>
        <dbReference type="EMBL" id="MBO8416472.1"/>
    </source>
</evidence>
<evidence type="ECO:0000313" key="7">
    <source>
        <dbReference type="Proteomes" id="UP000823631"/>
    </source>
</evidence>
<dbReference type="GO" id="GO:0003700">
    <property type="term" value="F:DNA-binding transcription factor activity"/>
    <property type="evidence" value="ECO:0007669"/>
    <property type="project" value="InterPro"/>
</dbReference>
<dbReference type="GO" id="GO:0003677">
    <property type="term" value="F:DNA binding"/>
    <property type="evidence" value="ECO:0007669"/>
    <property type="project" value="UniProtKB-KW"/>
</dbReference>
<sequence length="305" mass="34538">MDDGQAIQYSTLQAVLLAARTGSFSQAARSMGCAQSAVSKRIDDLETDLGYKLFERGHKIRLTERGRLLLPQMQKLYDDNLLFAERARSLMGIERPSLHFGIDFSIYNQELFEILRDFAGRYPALQLRLSPISSFDVKEFMQDYPLDAALFFNHSQTLPYACLTLGTVVNRVIISKNHPLCGSRGITRDELAHYRQIVICSNLSANHKGITLSPLNWEVDNFYYALSLVASGVGFAVVPEILILTEHDFYGKLTFLDDSNLDFPDATMNLIWKDSIAMSEPFAYLKSRIEEFYVPKLKLSVKAPK</sequence>
<keyword evidence="2" id="KW-0805">Transcription regulation</keyword>
<gene>
    <name evidence="6" type="ORF">IAB19_08845</name>
</gene>
<name>A0A9D9DEA1_9GAMM</name>
<dbReference type="InterPro" id="IPR036390">
    <property type="entry name" value="WH_DNA-bd_sf"/>
</dbReference>
<dbReference type="Gene3D" id="3.40.190.290">
    <property type="match status" value="1"/>
</dbReference>
<reference evidence="6" key="2">
    <citation type="journal article" date="2021" name="PeerJ">
        <title>Extensive microbial diversity within the chicken gut microbiome revealed by metagenomics and culture.</title>
        <authorList>
            <person name="Gilroy R."/>
            <person name="Ravi A."/>
            <person name="Getino M."/>
            <person name="Pursley I."/>
            <person name="Horton D.L."/>
            <person name="Alikhan N.F."/>
            <person name="Baker D."/>
            <person name="Gharbi K."/>
            <person name="Hall N."/>
            <person name="Watson M."/>
            <person name="Adriaenssens E.M."/>
            <person name="Foster-Nyarko E."/>
            <person name="Jarju S."/>
            <person name="Secka A."/>
            <person name="Antonio M."/>
            <person name="Oren A."/>
            <person name="Chaudhuri R.R."/>
            <person name="La Ragione R."/>
            <person name="Hildebrand F."/>
            <person name="Pallen M.J."/>
        </authorList>
    </citation>
    <scope>NUCLEOTIDE SEQUENCE</scope>
    <source>
        <strain evidence="6">17213</strain>
    </source>
</reference>
<dbReference type="Proteomes" id="UP000823631">
    <property type="component" value="Unassembled WGS sequence"/>
</dbReference>
<dbReference type="SUPFAM" id="SSF53850">
    <property type="entry name" value="Periplasmic binding protein-like II"/>
    <property type="match status" value="1"/>
</dbReference>
<dbReference type="Pfam" id="PF00126">
    <property type="entry name" value="HTH_1"/>
    <property type="match status" value="1"/>
</dbReference>
<reference evidence="6" key="1">
    <citation type="submission" date="2020-10" db="EMBL/GenBank/DDBJ databases">
        <authorList>
            <person name="Gilroy R."/>
        </authorList>
    </citation>
    <scope>NUCLEOTIDE SEQUENCE</scope>
    <source>
        <strain evidence="6">17213</strain>
    </source>
</reference>
<dbReference type="InterPro" id="IPR005119">
    <property type="entry name" value="LysR_subst-bd"/>
</dbReference>
<dbReference type="PANTHER" id="PTHR30419:SF30">
    <property type="entry name" value="LYSR FAMILY TRANSCRIPTIONAL REGULATOR"/>
    <property type="match status" value="1"/>
</dbReference>
<dbReference type="InterPro" id="IPR000847">
    <property type="entry name" value="LysR_HTH_N"/>
</dbReference>